<dbReference type="RefSeq" id="WP_049846879.1">
    <property type="nucleotide sequence ID" value="NZ_JBGOOF010000008.1"/>
</dbReference>
<gene>
    <name evidence="3" type="ORF">ACED39_07420</name>
    <name evidence="4" type="ORF">APB76_01905</name>
</gene>
<dbReference type="InterPro" id="IPR009971">
    <property type="entry name" value="DUF1496"/>
</dbReference>
<reference evidence="3 6" key="2">
    <citation type="submission" date="2024-06" db="EMBL/GenBank/DDBJ databases">
        <authorList>
            <person name="Steensen K."/>
            <person name="Seneca J."/>
            <person name="Bartlau N."/>
            <person name="Yu A.X."/>
            <person name="Polz M.F."/>
        </authorList>
    </citation>
    <scope>NUCLEOTIDE SEQUENCE [LARGE SCALE GENOMIC DNA]</scope>
    <source>
        <strain evidence="3 6">1F146</strain>
    </source>
</reference>
<sequence length="105" mass="11705">MKSYIILLLATLSLPLFANTIITTPAKPIIGINASEISKRVCYYQDQAYSDGAIIQVDEYYMICSSANDFESNGALKWHSIDEHEAAESSNQEPAEKPVKRYSVN</sequence>
<comment type="caution">
    <text evidence="4">The sequence shown here is derived from an EMBL/GenBank/DDBJ whole genome shotgun (WGS) entry which is preliminary data.</text>
</comment>
<proteinExistence type="predicted"/>
<keyword evidence="2" id="KW-0732">Signal</keyword>
<dbReference type="EMBL" id="JBGOOS010000007">
    <property type="protein sequence ID" value="MEZ8208603.1"/>
    <property type="molecule type" value="Genomic_DNA"/>
</dbReference>
<name>A0A177Y4S7_9VIBR</name>
<evidence type="ECO:0000313" key="4">
    <source>
        <dbReference type="EMBL" id="OAJ95872.1"/>
    </source>
</evidence>
<evidence type="ECO:0000313" key="3">
    <source>
        <dbReference type="EMBL" id="MEZ8208603.1"/>
    </source>
</evidence>
<keyword evidence="6" id="KW-1185">Reference proteome</keyword>
<dbReference type="Proteomes" id="UP000078406">
    <property type="component" value="Unassembled WGS sequence"/>
</dbReference>
<evidence type="ECO:0000313" key="6">
    <source>
        <dbReference type="Proteomes" id="UP001569151"/>
    </source>
</evidence>
<dbReference type="EMBL" id="LLEI02000014">
    <property type="protein sequence ID" value="OAJ95872.1"/>
    <property type="molecule type" value="Genomic_DNA"/>
</dbReference>
<evidence type="ECO:0000313" key="5">
    <source>
        <dbReference type="Proteomes" id="UP000078406"/>
    </source>
</evidence>
<feature type="region of interest" description="Disordered" evidence="1">
    <location>
        <begin position="84"/>
        <end position="105"/>
    </location>
</feature>
<feature type="chain" id="PRO_5008079488" evidence="2">
    <location>
        <begin position="19"/>
        <end position="105"/>
    </location>
</feature>
<evidence type="ECO:0000256" key="2">
    <source>
        <dbReference type="SAM" id="SignalP"/>
    </source>
</evidence>
<accession>A0A177Y4S7</accession>
<reference evidence="4 5" key="1">
    <citation type="journal article" date="2016" name="Syst. Appl. Microbiol.">
        <title>Vibrio bivalvicida sp. nov., a novel larval pathogen for bivalve molluscs reared in a hatchery.</title>
        <authorList>
            <person name="Dubert J."/>
            <person name="Romalde J.L."/>
            <person name="Prado S."/>
            <person name="Barja J.L."/>
        </authorList>
    </citation>
    <scope>NUCLEOTIDE SEQUENCE [LARGE SCALE GENOMIC DNA]</scope>
    <source>
        <strain evidence="4 5">605</strain>
    </source>
</reference>
<feature type="signal peptide" evidence="2">
    <location>
        <begin position="1"/>
        <end position="18"/>
    </location>
</feature>
<dbReference type="Pfam" id="PF07383">
    <property type="entry name" value="DUF1496"/>
    <property type="match status" value="1"/>
</dbReference>
<dbReference type="Proteomes" id="UP001569151">
    <property type="component" value="Unassembled WGS sequence"/>
</dbReference>
<evidence type="ECO:0000256" key="1">
    <source>
        <dbReference type="SAM" id="MobiDB-lite"/>
    </source>
</evidence>
<protein>
    <submittedName>
        <fullName evidence="3">DUF1496 domain-containing protein</fullName>
    </submittedName>
</protein>
<organism evidence="4 5">
    <name type="scientific">Vibrio bivalvicida</name>
    <dbReference type="NCBI Taxonomy" id="1276888"/>
    <lineage>
        <taxon>Bacteria</taxon>
        <taxon>Pseudomonadati</taxon>
        <taxon>Pseudomonadota</taxon>
        <taxon>Gammaproteobacteria</taxon>
        <taxon>Vibrionales</taxon>
        <taxon>Vibrionaceae</taxon>
        <taxon>Vibrio</taxon>
        <taxon>Vibrio oreintalis group</taxon>
    </lineage>
</organism>
<dbReference type="AlphaFoldDB" id="A0A177Y4S7"/>